<dbReference type="GO" id="GO:0008831">
    <property type="term" value="F:dTDP-4-dehydrorhamnose reductase activity"/>
    <property type="evidence" value="ECO:0007669"/>
    <property type="project" value="UniProtKB-EC"/>
</dbReference>
<dbReference type="Pfam" id="PF04321">
    <property type="entry name" value="RmlD_sub_bind"/>
    <property type="match status" value="1"/>
</dbReference>
<dbReference type="RefSeq" id="WP_309793446.1">
    <property type="nucleotide sequence ID" value="NZ_JAVDPW010000003.1"/>
</dbReference>
<keyword evidence="9" id="KW-1185">Reference proteome</keyword>
<evidence type="ECO:0000256" key="6">
    <source>
        <dbReference type="RuleBase" id="RU364082"/>
    </source>
</evidence>
<comment type="caution">
    <text evidence="8">The sequence shown here is derived from an EMBL/GenBank/DDBJ whole genome shotgun (WGS) entry which is preliminary data.</text>
</comment>
<dbReference type="InterPro" id="IPR005913">
    <property type="entry name" value="dTDP_dehydrorham_reduct"/>
</dbReference>
<comment type="pathway">
    <text evidence="1 6">Carbohydrate biosynthesis; dTDP-L-rhamnose biosynthesis.</text>
</comment>
<dbReference type="EMBL" id="JAVDPW010000003">
    <property type="protein sequence ID" value="MDR6289240.1"/>
    <property type="molecule type" value="Genomic_DNA"/>
</dbReference>
<comment type="catalytic activity">
    <reaction evidence="5 6">
        <text>dTDP-beta-L-rhamnose + NADP(+) = dTDP-4-dehydro-beta-L-rhamnose + NADPH + H(+)</text>
        <dbReference type="Rhea" id="RHEA:21796"/>
        <dbReference type="ChEBI" id="CHEBI:15378"/>
        <dbReference type="ChEBI" id="CHEBI:57510"/>
        <dbReference type="ChEBI" id="CHEBI:57783"/>
        <dbReference type="ChEBI" id="CHEBI:58349"/>
        <dbReference type="ChEBI" id="CHEBI:62830"/>
        <dbReference type="EC" id="1.1.1.133"/>
    </reaction>
</comment>
<feature type="domain" description="RmlD-like substrate binding" evidence="7">
    <location>
        <begin position="1"/>
        <end position="282"/>
    </location>
</feature>
<organism evidence="8 9">
    <name type="scientific">Inquilinus ginsengisoli</name>
    <dbReference type="NCBI Taxonomy" id="363840"/>
    <lineage>
        <taxon>Bacteria</taxon>
        <taxon>Pseudomonadati</taxon>
        <taxon>Pseudomonadota</taxon>
        <taxon>Alphaproteobacteria</taxon>
        <taxon>Rhodospirillales</taxon>
        <taxon>Rhodospirillaceae</taxon>
        <taxon>Inquilinus</taxon>
    </lineage>
</organism>
<dbReference type="InterPro" id="IPR036291">
    <property type="entry name" value="NAD(P)-bd_dom_sf"/>
</dbReference>
<comment type="function">
    <text evidence="6">Catalyzes the reduction of dTDP-6-deoxy-L-lyxo-4-hexulose to yield dTDP-L-rhamnose.</text>
</comment>
<name>A0ABU1JKV4_9PROT</name>
<evidence type="ECO:0000256" key="1">
    <source>
        <dbReference type="ARBA" id="ARBA00004781"/>
    </source>
</evidence>
<evidence type="ECO:0000256" key="4">
    <source>
        <dbReference type="ARBA" id="ARBA00017099"/>
    </source>
</evidence>
<evidence type="ECO:0000256" key="3">
    <source>
        <dbReference type="ARBA" id="ARBA00012929"/>
    </source>
</evidence>
<gene>
    <name evidence="8" type="ORF">E9232_001755</name>
</gene>
<evidence type="ECO:0000259" key="7">
    <source>
        <dbReference type="Pfam" id="PF04321"/>
    </source>
</evidence>
<dbReference type="PANTHER" id="PTHR10491:SF4">
    <property type="entry name" value="METHIONINE ADENOSYLTRANSFERASE 2 SUBUNIT BETA"/>
    <property type="match status" value="1"/>
</dbReference>
<dbReference type="CDD" id="cd05254">
    <property type="entry name" value="dTDP_HR_like_SDR_e"/>
    <property type="match status" value="1"/>
</dbReference>
<keyword evidence="6 8" id="KW-0560">Oxidoreductase</keyword>
<proteinExistence type="inferred from homology"/>
<dbReference type="PANTHER" id="PTHR10491">
    <property type="entry name" value="DTDP-4-DEHYDRORHAMNOSE REDUCTASE"/>
    <property type="match status" value="1"/>
</dbReference>
<reference evidence="8 9" key="1">
    <citation type="submission" date="2023-07" db="EMBL/GenBank/DDBJ databases">
        <title>Sorghum-associated microbial communities from plants grown in Nebraska, USA.</title>
        <authorList>
            <person name="Schachtman D."/>
        </authorList>
    </citation>
    <scope>NUCLEOTIDE SEQUENCE [LARGE SCALE GENOMIC DNA]</scope>
    <source>
        <strain evidence="8 9">584</strain>
    </source>
</reference>
<dbReference type="InterPro" id="IPR029903">
    <property type="entry name" value="RmlD-like-bd"/>
</dbReference>
<accession>A0ABU1JKV4</accession>
<protein>
    <recommendedName>
        <fullName evidence="4 6">dTDP-4-dehydrorhamnose reductase</fullName>
        <ecNumber evidence="3 6">1.1.1.133</ecNumber>
    </recommendedName>
</protein>
<comment type="similarity">
    <text evidence="2 6">Belongs to the dTDP-4-dehydrorhamnose reductase family.</text>
</comment>
<dbReference type="Gene3D" id="3.90.25.10">
    <property type="entry name" value="UDP-galactose 4-epimerase, domain 1"/>
    <property type="match status" value="1"/>
</dbReference>
<dbReference type="NCBIfam" id="TIGR01214">
    <property type="entry name" value="rmlD"/>
    <property type="match status" value="1"/>
</dbReference>
<dbReference type="Gene3D" id="3.40.50.720">
    <property type="entry name" value="NAD(P)-binding Rossmann-like Domain"/>
    <property type="match status" value="1"/>
</dbReference>
<dbReference type="EC" id="1.1.1.133" evidence="3 6"/>
<sequence>MTLVVFGAGGQVGRELAELAQAQGLAVRVLARSEVDITDAAAVAETVRGADFVVNCAAYTAVDKAEAERDQAFAVNATAPGVIAQACAEAGAALVHISTDYVFPGDGDRPWREDDPIAPLSVYGESKAAGEAAVRSALPRHIILRTSWVFAAHGSNFVRTMLRLGAERPELRIVADQRGGPTAAADIAAAILAVRDRALAPGFSDWGTFHFSGAPATTWYEFAAAIFAARGGSGPKLHPIATSDYPTPARRPANSVMDCGRIARVFGVAQPDWRQSLAAMLRTQ</sequence>
<evidence type="ECO:0000256" key="5">
    <source>
        <dbReference type="ARBA" id="ARBA00048200"/>
    </source>
</evidence>
<dbReference type="SUPFAM" id="SSF51735">
    <property type="entry name" value="NAD(P)-binding Rossmann-fold domains"/>
    <property type="match status" value="1"/>
</dbReference>
<dbReference type="Proteomes" id="UP001262410">
    <property type="component" value="Unassembled WGS sequence"/>
</dbReference>
<comment type="cofactor">
    <cofactor evidence="6">
        <name>Mg(2+)</name>
        <dbReference type="ChEBI" id="CHEBI:18420"/>
    </cofactor>
    <text evidence="6">Binds 1 Mg(2+) ion per monomer.</text>
</comment>
<evidence type="ECO:0000313" key="8">
    <source>
        <dbReference type="EMBL" id="MDR6289240.1"/>
    </source>
</evidence>
<evidence type="ECO:0000256" key="2">
    <source>
        <dbReference type="ARBA" id="ARBA00010944"/>
    </source>
</evidence>
<keyword evidence="6" id="KW-0521">NADP</keyword>
<evidence type="ECO:0000313" key="9">
    <source>
        <dbReference type="Proteomes" id="UP001262410"/>
    </source>
</evidence>